<keyword evidence="3 4" id="KW-0732">Signal</keyword>
<dbReference type="EMBL" id="CP104064">
    <property type="protein sequence ID" value="WAH36058.1"/>
    <property type="molecule type" value="Genomic_DNA"/>
</dbReference>
<keyword evidence="6" id="KW-1185">Reference proteome</keyword>
<reference evidence="5" key="1">
    <citation type="submission" date="2022-08" db="EMBL/GenBank/DDBJ databases">
        <title>Alicyclobacillus dauci DSM2870, complete genome.</title>
        <authorList>
            <person name="Wang Q."/>
            <person name="Cai R."/>
            <person name="Wang Z."/>
        </authorList>
    </citation>
    <scope>NUCLEOTIDE SEQUENCE</scope>
    <source>
        <strain evidence="5">DSM 28700</strain>
    </source>
</reference>
<evidence type="ECO:0000256" key="3">
    <source>
        <dbReference type="ARBA" id="ARBA00022729"/>
    </source>
</evidence>
<dbReference type="SUPFAM" id="SSF53850">
    <property type="entry name" value="Periplasmic binding protein-like II"/>
    <property type="match status" value="1"/>
</dbReference>
<dbReference type="PANTHER" id="PTHR43649">
    <property type="entry name" value="ARABINOSE-BINDING PROTEIN-RELATED"/>
    <property type="match status" value="1"/>
</dbReference>
<protein>
    <submittedName>
        <fullName evidence="5">Extracellular solute-binding protein</fullName>
    </submittedName>
</protein>
<gene>
    <name evidence="5" type="ORF">NZD86_17640</name>
</gene>
<comment type="similarity">
    <text evidence="1">Belongs to the bacterial solute-binding protein 1 family.</text>
</comment>
<keyword evidence="2" id="KW-0813">Transport</keyword>
<dbReference type="PANTHER" id="PTHR43649:SF34">
    <property type="entry name" value="ABC TRANSPORTER PERIPLASMIC-BINDING PROTEIN YCJN-RELATED"/>
    <property type="match status" value="1"/>
</dbReference>
<evidence type="ECO:0000256" key="1">
    <source>
        <dbReference type="ARBA" id="ARBA00008520"/>
    </source>
</evidence>
<proteinExistence type="inferred from homology"/>
<dbReference type="PROSITE" id="PS51257">
    <property type="entry name" value="PROKAR_LIPOPROTEIN"/>
    <property type="match status" value="1"/>
</dbReference>
<name>A0ABY6Z0F1_9BACL</name>
<evidence type="ECO:0000313" key="6">
    <source>
        <dbReference type="Proteomes" id="UP001164803"/>
    </source>
</evidence>
<accession>A0ABY6Z0F1</accession>
<dbReference type="Pfam" id="PF01547">
    <property type="entry name" value="SBP_bac_1"/>
    <property type="match status" value="1"/>
</dbReference>
<dbReference type="RefSeq" id="WP_268043360.1">
    <property type="nucleotide sequence ID" value="NZ_CP104064.1"/>
</dbReference>
<dbReference type="Gene3D" id="3.40.190.10">
    <property type="entry name" value="Periplasmic binding protein-like II"/>
    <property type="match status" value="2"/>
</dbReference>
<feature type="chain" id="PRO_5047273315" evidence="4">
    <location>
        <begin position="28"/>
        <end position="453"/>
    </location>
</feature>
<sequence length="453" mass="49163">MKRTYKFVAVSTTGILMFLAGCTPPGAPPSAGQSADVSAAAQGLNWNNIDYAKLKGQTVTILWTMTGSAAKVRPKIEQAFTKETGIKVRNIGVDYNSVYNKVMTSEMSNSSDIDLAEMDTIWAGDYDNGNIAVNLSNVIPKNVQAKFTPSSLRSVEYKGDIMGVPWYSSTKHFYWNNKLLHEAGISSPPTTWDQFMTDSKIIQQKLGSKGTYASAWSWKQAESLTCDYVGFLGSFGGQFFDANGRPAFNSGGGLKALQYMTDLMKSGTVDPASLQWTEEDVMNAFAAGKIAMMSNWESMYPALNDPTQSKVVHQTDVGLLPGEGSVRSAAVTGSEGISLLKNSKHKEAALAFLKFIASREYQFDEFNDEGQYPTLRSLYSDPKVESADTTHTLGKIEAEFQYGVNRPNAPGYVVWGDILSSDIHSALMGTKSPGQALNDAAMSINGAIKSAED</sequence>
<dbReference type="InterPro" id="IPR050490">
    <property type="entry name" value="Bact_solute-bd_prot1"/>
</dbReference>
<evidence type="ECO:0000256" key="4">
    <source>
        <dbReference type="SAM" id="SignalP"/>
    </source>
</evidence>
<evidence type="ECO:0000313" key="5">
    <source>
        <dbReference type="EMBL" id="WAH36058.1"/>
    </source>
</evidence>
<dbReference type="InterPro" id="IPR006059">
    <property type="entry name" value="SBP"/>
</dbReference>
<feature type="signal peptide" evidence="4">
    <location>
        <begin position="1"/>
        <end position="27"/>
    </location>
</feature>
<dbReference type="Proteomes" id="UP001164803">
    <property type="component" value="Chromosome"/>
</dbReference>
<evidence type="ECO:0000256" key="2">
    <source>
        <dbReference type="ARBA" id="ARBA00022448"/>
    </source>
</evidence>
<organism evidence="5 6">
    <name type="scientific">Alicyclobacillus dauci</name>
    <dbReference type="NCBI Taxonomy" id="1475485"/>
    <lineage>
        <taxon>Bacteria</taxon>
        <taxon>Bacillati</taxon>
        <taxon>Bacillota</taxon>
        <taxon>Bacilli</taxon>
        <taxon>Bacillales</taxon>
        <taxon>Alicyclobacillaceae</taxon>
        <taxon>Alicyclobacillus</taxon>
    </lineage>
</organism>